<dbReference type="OrthoDB" id="5356476at2759"/>
<dbReference type="GeneID" id="27332490"/>
<dbReference type="RefSeq" id="XP_016235577.1">
    <property type="nucleotide sequence ID" value="XM_016379750.1"/>
</dbReference>
<keyword evidence="3" id="KW-1185">Reference proteome</keyword>
<feature type="region of interest" description="Disordered" evidence="1">
    <location>
        <begin position="245"/>
        <end position="274"/>
    </location>
</feature>
<reference evidence="2 3" key="1">
    <citation type="submission" date="2015-01" db="EMBL/GenBank/DDBJ databases">
        <title>The Genome Sequence of Exophiala spinifera CBS89968.</title>
        <authorList>
            <consortium name="The Broad Institute Genomics Platform"/>
            <person name="Cuomo C."/>
            <person name="de Hoog S."/>
            <person name="Gorbushina A."/>
            <person name="Stielow B."/>
            <person name="Teixiera M."/>
            <person name="Abouelleil A."/>
            <person name="Chapman S.B."/>
            <person name="Priest M."/>
            <person name="Young S.K."/>
            <person name="Wortman J."/>
            <person name="Nusbaum C."/>
            <person name="Birren B."/>
        </authorList>
    </citation>
    <scope>NUCLEOTIDE SEQUENCE [LARGE SCALE GENOMIC DNA]</scope>
    <source>
        <strain evidence="2 3">CBS 89968</strain>
    </source>
</reference>
<evidence type="ECO:0000313" key="2">
    <source>
        <dbReference type="EMBL" id="KIW15361.1"/>
    </source>
</evidence>
<evidence type="ECO:0000313" key="3">
    <source>
        <dbReference type="Proteomes" id="UP000053328"/>
    </source>
</evidence>
<dbReference type="HOGENOM" id="CLU_057385_0_0_1"/>
<sequence>MATTVQVGHGSGDSSDQSYPLAAQIPLKEFTLPDFPPQASRLRELTLTADIKLDEYQTLLQTQTPLTQPELLPNVPRSVTHLTLELFGLGFPGNTTPALGFLGRLAKCLPNLRSLTFFSCLIDGLDDASRRDAEELFESCTQIQEIHVIDSFSRPGFFTRVGSILEKRAAARNSSSAGGGVDVDVDTKDASGGDRDGLKVVNVSYTFRGHEDSDFLARVAGEELASLIVPGLIGVSFDFVPASRRDELDEPSGQEGENTGDAKKKNDEKMPEGVLPFASDGRAATAIRKRFETASAGGALTSIKVLNLGMFSLRPVEVGEIVYACAGGAGADANGATGTGLVDLTVAVLLEDGWADDLVAGLGYNGVGRALEGIEIVGVPGAKAEAGIIVDKTEEVDKEQRQSNDNGGRTGIKLIDLADVEKLAKSCPKLGKVGMSILKVKSAPDVVFVKKEDGGLEFNLRNEVEYNTTQ</sequence>
<proteinExistence type="predicted"/>
<accession>A0A0D1YK48</accession>
<evidence type="ECO:0000256" key="1">
    <source>
        <dbReference type="SAM" id="MobiDB-lite"/>
    </source>
</evidence>
<dbReference type="Proteomes" id="UP000053328">
    <property type="component" value="Unassembled WGS sequence"/>
</dbReference>
<name>A0A0D1YK48_9EURO</name>
<organism evidence="2 3">
    <name type="scientific">Exophiala spinifera</name>
    <dbReference type="NCBI Taxonomy" id="91928"/>
    <lineage>
        <taxon>Eukaryota</taxon>
        <taxon>Fungi</taxon>
        <taxon>Dikarya</taxon>
        <taxon>Ascomycota</taxon>
        <taxon>Pezizomycotina</taxon>
        <taxon>Eurotiomycetes</taxon>
        <taxon>Chaetothyriomycetidae</taxon>
        <taxon>Chaetothyriales</taxon>
        <taxon>Herpotrichiellaceae</taxon>
        <taxon>Exophiala</taxon>
    </lineage>
</organism>
<gene>
    <name evidence="2" type="ORF">PV08_05407</name>
</gene>
<protein>
    <submittedName>
        <fullName evidence="2">Uncharacterized protein</fullName>
    </submittedName>
</protein>
<dbReference type="VEuPathDB" id="FungiDB:PV08_05407"/>
<dbReference type="EMBL" id="KN847495">
    <property type="protein sequence ID" value="KIW15361.1"/>
    <property type="molecule type" value="Genomic_DNA"/>
</dbReference>
<dbReference type="AlphaFoldDB" id="A0A0D1YK48"/>
<feature type="compositionally biased region" description="Basic and acidic residues" evidence="1">
    <location>
        <begin position="260"/>
        <end position="271"/>
    </location>
</feature>
<dbReference type="STRING" id="91928.A0A0D1YK48"/>